<sequence>MSLTMKDLMQPTADKAAYVRGFVQCLTLQRCLGLLDLTTFFALLFEAGIGFPDVMRSGLNEEEIIQLREWWKLK</sequence>
<gene>
    <name evidence="1" type="ORF">NCTC12722_01427</name>
    <name evidence="2" type="ORF">NCTC12722_04143</name>
</gene>
<organism evidence="2 3">
    <name type="scientific">Afipia felis</name>
    <name type="common">Cat scratch disease bacillus</name>
    <dbReference type="NCBI Taxonomy" id="1035"/>
    <lineage>
        <taxon>Bacteria</taxon>
        <taxon>Pseudomonadati</taxon>
        <taxon>Pseudomonadota</taxon>
        <taxon>Alphaproteobacteria</taxon>
        <taxon>Hyphomicrobiales</taxon>
        <taxon>Nitrobacteraceae</taxon>
        <taxon>Afipia</taxon>
    </lineage>
</organism>
<evidence type="ECO:0000313" key="1">
    <source>
        <dbReference type="EMBL" id="SUU84240.1"/>
    </source>
</evidence>
<name>A0A381AZ27_AFIFE</name>
<dbReference type="AlphaFoldDB" id="A0A381AZ27"/>
<protein>
    <submittedName>
        <fullName evidence="2">Uncharacterized protein</fullName>
    </submittedName>
</protein>
<evidence type="ECO:0000313" key="3">
    <source>
        <dbReference type="Proteomes" id="UP000254343"/>
    </source>
</evidence>
<dbReference type="Proteomes" id="UP000254343">
    <property type="component" value="Unassembled WGS sequence"/>
</dbReference>
<dbReference type="EMBL" id="UIGB01000001">
    <property type="protein sequence ID" value="SUU84240.1"/>
    <property type="molecule type" value="Genomic_DNA"/>
</dbReference>
<dbReference type="EMBL" id="UIGB01000003">
    <property type="protein sequence ID" value="SUW28271.1"/>
    <property type="molecule type" value="Genomic_DNA"/>
</dbReference>
<reference evidence="2 3" key="1">
    <citation type="submission" date="2018-06" db="EMBL/GenBank/DDBJ databases">
        <authorList>
            <consortium name="Pathogen Informatics"/>
            <person name="Doyle S."/>
        </authorList>
    </citation>
    <scope>NUCLEOTIDE SEQUENCE [LARGE SCALE GENOMIC DNA]</scope>
    <source>
        <strain evidence="2 3">NCTC12722</strain>
    </source>
</reference>
<dbReference type="RefSeq" id="WP_002719050.1">
    <property type="nucleotide sequence ID" value="NZ_UFSI01000001.1"/>
</dbReference>
<accession>A0A381AZ27</accession>
<evidence type="ECO:0000313" key="2">
    <source>
        <dbReference type="EMBL" id="SUW28271.1"/>
    </source>
</evidence>
<proteinExistence type="predicted"/>